<keyword evidence="2" id="KW-1185">Reference proteome</keyword>
<reference evidence="3" key="1">
    <citation type="submission" date="2025-08" db="UniProtKB">
        <authorList>
            <consortium name="RefSeq"/>
        </authorList>
    </citation>
    <scope>IDENTIFICATION</scope>
    <source>
        <tissue evidence="3">Young leaves</tissue>
    </source>
</reference>
<feature type="region of interest" description="Disordered" evidence="1">
    <location>
        <begin position="1215"/>
        <end position="1264"/>
    </location>
</feature>
<dbReference type="GO" id="GO:0008017">
    <property type="term" value="F:microtubule binding"/>
    <property type="evidence" value="ECO:0007669"/>
    <property type="project" value="InterPro"/>
</dbReference>
<feature type="region of interest" description="Disordered" evidence="1">
    <location>
        <begin position="164"/>
        <end position="242"/>
    </location>
</feature>
<feature type="compositionally biased region" description="Basic and acidic residues" evidence="1">
    <location>
        <begin position="903"/>
        <end position="926"/>
    </location>
</feature>
<feature type="compositionally biased region" description="Polar residues" evidence="1">
    <location>
        <begin position="1253"/>
        <end position="1264"/>
    </location>
</feature>
<dbReference type="Proteomes" id="UP000504609">
    <property type="component" value="Unplaced"/>
</dbReference>
<feature type="region of interest" description="Disordered" evidence="1">
    <location>
        <begin position="335"/>
        <end position="397"/>
    </location>
</feature>
<proteinExistence type="predicted"/>
<dbReference type="AlphaFoldDB" id="A0A6J1FXM7"/>
<feature type="compositionally biased region" description="Basic and acidic residues" evidence="1">
    <location>
        <begin position="232"/>
        <end position="242"/>
    </location>
</feature>
<evidence type="ECO:0000313" key="2">
    <source>
        <dbReference type="Proteomes" id="UP000504609"/>
    </source>
</evidence>
<feature type="compositionally biased region" description="Basic and acidic residues" evidence="1">
    <location>
        <begin position="189"/>
        <end position="202"/>
    </location>
</feature>
<feature type="region of interest" description="Disordered" evidence="1">
    <location>
        <begin position="1022"/>
        <end position="1044"/>
    </location>
</feature>
<protein>
    <submittedName>
        <fullName evidence="3">Uncharacterized protein LOC111448106 isoform X2</fullName>
    </submittedName>
</protein>
<dbReference type="InterPro" id="IPR045882">
    <property type="entry name" value="GPT1/2"/>
</dbReference>
<gene>
    <name evidence="3" type="primary">LOC111448106</name>
</gene>
<feature type="compositionally biased region" description="Polar residues" evidence="1">
    <location>
        <begin position="946"/>
        <end position="970"/>
    </location>
</feature>
<dbReference type="GeneID" id="111448106"/>
<dbReference type="PANTHER" id="PTHR33737">
    <property type="entry name" value="OS05G0121800 PROTEIN"/>
    <property type="match status" value="1"/>
</dbReference>
<feature type="compositionally biased region" description="Polar residues" evidence="1">
    <location>
        <begin position="1022"/>
        <end position="1032"/>
    </location>
</feature>
<organism evidence="2 3">
    <name type="scientific">Cucurbita moschata</name>
    <name type="common">Winter crookneck squash</name>
    <name type="synonym">Cucurbita pepo var. moschata</name>
    <dbReference type="NCBI Taxonomy" id="3662"/>
    <lineage>
        <taxon>Eukaryota</taxon>
        <taxon>Viridiplantae</taxon>
        <taxon>Streptophyta</taxon>
        <taxon>Embryophyta</taxon>
        <taxon>Tracheophyta</taxon>
        <taxon>Spermatophyta</taxon>
        <taxon>Magnoliopsida</taxon>
        <taxon>eudicotyledons</taxon>
        <taxon>Gunneridae</taxon>
        <taxon>Pentapetalae</taxon>
        <taxon>rosids</taxon>
        <taxon>fabids</taxon>
        <taxon>Cucurbitales</taxon>
        <taxon>Cucurbitaceae</taxon>
        <taxon>Cucurbiteae</taxon>
        <taxon>Cucurbita</taxon>
    </lineage>
</organism>
<dbReference type="RefSeq" id="XP_022943290.1">
    <property type="nucleotide sequence ID" value="XM_023087522.1"/>
</dbReference>
<accession>A0A6J1FXM7</accession>
<evidence type="ECO:0000313" key="3">
    <source>
        <dbReference type="RefSeq" id="XP_022943290.1"/>
    </source>
</evidence>
<dbReference type="PANTHER" id="PTHR33737:SF19">
    <property type="entry name" value="BNAA10G12980D PROTEIN"/>
    <property type="match status" value="1"/>
</dbReference>
<feature type="region of interest" description="Disordered" evidence="1">
    <location>
        <begin position="895"/>
        <end position="985"/>
    </location>
</feature>
<sequence>MESNISLIEVAGEDDSLLQQIPEDGLLDLEREMDGATARNSGFFLCSPLLTNRSIGAISSSSTASAADHTDKENINANDIEGPNLSIMPQQMKRKKKAGGYNLRKSLAWNKAFFTEEGVLDSMELSMITGSTNTLGAIDEEIPAMPGGSSYNDLSFQDKLFKDTSTGTPIGDRKNGRCLLPKRGSSTKDNVKLKELSAKDLNRSGSKRGSCPRPVASSSVKRPTTSNATKTMNKEERTSRIPVPKRDSTVIPRAPRNAATIRASDAKSNQVAQRGNHCKIAQTVVSNPKMSTSKSSSMNSLRALNKDVNASKSLKAKNSIQQPGKLANPVLKVNSSRCQHESVDPNEGLKAGANSLISKPLPSNDDGTKKASASITQNAPPDGRSMLNPTQMPKPSGLRMPSPSMGFFGQKKVSSFQSVPPDTSELHDLSKSSIPNVRIRGPSNPICQLATLVPRNVVKANHGEASGETKVVSCLSSGSSIEPVSHYRAKSALKLANIHLGKVDVIGASTMNKALSAHGLVKPDVLSLSNPVLEHLGDVSRTHHEIKDQLAGDSTKSYLDETNECCSQGMQNALDDQLRGAKDCNEQSSEQVEVANSSYCKIERTSSDHQRVGIGTCNSLKRSRTSIEFDHGIFEDVSNDSNGWESCSFDQDEDLETRKMRILRTRKAEPSDVDHFISNECNNTMQTATELSNSDSMHIDDENPTGPILNNQSLQGNGYSLASQNEFLTKESNDICENKVDSDYDLSSIPHSTADACNNCTDEMVDIVSDMQQNHTSFETERYQNDRGDVEIACNADVAETLLISRDFHSSDTENQLYEAHIRIESEHVQNEDKQNSLVQSSVNDCCIDLVDVSPKNNQGKCSIDDLLHRSNSEEIISVDNYDVCTSEGLSNCNQMASPKDNNSIHEETHDTRTGDNILESRELEASLRSSRCSTAKSSEDDKSGEGTSETMSKITSESRMTCNDQSFCSPTKDLGSSIPNDDKLSSANVQQYAGTKELENHKSPEMNEMCSTYNDNAQSEATTCNDSSFRSPTKDLGSSVPNDDILSRENVQQCMETKELENHKSPEMNGNLLHQNENEFNSEMDHLLNTEMCSTSNENAQSKAKATCNDSSFCSPTKDLDSLVPHDDILYMEAKELENHRSPEMNENELNSEIDHLLDTETSGTNDNSQSMELKSEGIGKQNVGRIKTSTNAVPFSEEWLAAIEAAGEEILTMKTGAVQNSPPDKSKPEPGPWSPVKRKNNQEIGPFDCTKCTNGSQLHESS</sequence>
<name>A0A6J1FXM7_CUCMO</name>
<feature type="compositionally biased region" description="Polar residues" evidence="1">
    <location>
        <begin position="216"/>
        <end position="231"/>
    </location>
</feature>
<evidence type="ECO:0000256" key="1">
    <source>
        <dbReference type="SAM" id="MobiDB-lite"/>
    </source>
</evidence>